<dbReference type="Proteomes" id="UP000187209">
    <property type="component" value="Unassembled WGS sequence"/>
</dbReference>
<organism evidence="2 3">
    <name type="scientific">Stentor coeruleus</name>
    <dbReference type="NCBI Taxonomy" id="5963"/>
    <lineage>
        <taxon>Eukaryota</taxon>
        <taxon>Sar</taxon>
        <taxon>Alveolata</taxon>
        <taxon>Ciliophora</taxon>
        <taxon>Postciliodesmatophora</taxon>
        <taxon>Heterotrichea</taxon>
        <taxon>Heterotrichida</taxon>
        <taxon>Stentoridae</taxon>
        <taxon>Stentor</taxon>
    </lineage>
</organism>
<evidence type="ECO:0000313" key="3">
    <source>
        <dbReference type="Proteomes" id="UP000187209"/>
    </source>
</evidence>
<evidence type="ECO:0000313" key="2">
    <source>
        <dbReference type="EMBL" id="OMJ72724.1"/>
    </source>
</evidence>
<gene>
    <name evidence="2" type="ORF">SteCoe_28756</name>
</gene>
<accession>A0A1R2B7E9</accession>
<keyword evidence="3" id="KW-1185">Reference proteome</keyword>
<dbReference type="EMBL" id="MPUH01000878">
    <property type="protein sequence ID" value="OMJ72724.1"/>
    <property type="molecule type" value="Genomic_DNA"/>
</dbReference>
<reference evidence="2 3" key="1">
    <citation type="submission" date="2016-11" db="EMBL/GenBank/DDBJ databases">
        <title>The macronuclear genome of Stentor coeruleus: a giant cell with tiny introns.</title>
        <authorList>
            <person name="Slabodnick M."/>
            <person name="Ruby J.G."/>
            <person name="Reiff S.B."/>
            <person name="Swart E.C."/>
            <person name="Gosai S."/>
            <person name="Prabakaran S."/>
            <person name="Witkowska E."/>
            <person name="Larue G.E."/>
            <person name="Fisher S."/>
            <person name="Freeman R.M."/>
            <person name="Gunawardena J."/>
            <person name="Chu W."/>
            <person name="Stover N.A."/>
            <person name="Gregory B.D."/>
            <person name="Nowacki M."/>
            <person name="Derisi J."/>
            <person name="Roy S.W."/>
            <person name="Marshall W.F."/>
            <person name="Sood P."/>
        </authorList>
    </citation>
    <scope>NUCLEOTIDE SEQUENCE [LARGE SCALE GENOMIC DNA]</scope>
    <source>
        <strain evidence="2">WM001</strain>
    </source>
</reference>
<comment type="caution">
    <text evidence="2">The sequence shown here is derived from an EMBL/GenBank/DDBJ whole genome shotgun (WGS) entry which is preliminary data.</text>
</comment>
<sequence length="243" mass="27756">MYSENQNSMNDIIQELTAKINRLKETQENEREDALQDLVHSINEISMHNRSYGVPPPNDSHLDISNSFMSASGLEDSMVSEVEEVPYFENVMQIKDYNKVMKNAIQETIKTFQNTSKDFLSNSFNRSNRNSVLAGELDNIKKTLNEAVEESKLNRSRSGFSSFSEGNDDVAALQDIYNQIQAVQLEIKTASQKLVESETMIKVTDNENINLKIQLHKLEESLNHILLTEDEETVKPRCKCVLF</sequence>
<keyword evidence="1" id="KW-0175">Coiled coil</keyword>
<evidence type="ECO:0000256" key="1">
    <source>
        <dbReference type="SAM" id="Coils"/>
    </source>
</evidence>
<dbReference type="AlphaFoldDB" id="A0A1R2B7E9"/>
<proteinExistence type="predicted"/>
<name>A0A1R2B7E9_9CILI</name>
<protein>
    <submittedName>
        <fullName evidence="2">Uncharacterized protein</fullName>
    </submittedName>
</protein>
<feature type="coiled-coil region" evidence="1">
    <location>
        <begin position="130"/>
        <end position="221"/>
    </location>
</feature>
<feature type="coiled-coil region" evidence="1">
    <location>
        <begin position="6"/>
        <end position="33"/>
    </location>
</feature>
<dbReference type="OrthoDB" id="326508at2759"/>